<dbReference type="InterPro" id="IPR051361">
    <property type="entry name" value="ThrE/Ser_Exporter"/>
</dbReference>
<dbReference type="AlphaFoldDB" id="A0A7X0JTT6"/>
<dbReference type="RefSeq" id="WP_166846670.1">
    <property type="nucleotide sequence ID" value="NZ_JAAONY010000002.1"/>
</dbReference>
<evidence type="ECO:0000256" key="3">
    <source>
        <dbReference type="ARBA" id="ARBA00022989"/>
    </source>
</evidence>
<dbReference type="GO" id="GO:0022857">
    <property type="term" value="F:transmembrane transporter activity"/>
    <property type="evidence" value="ECO:0007669"/>
    <property type="project" value="InterPro"/>
</dbReference>
<dbReference type="Pfam" id="PF12821">
    <property type="entry name" value="ThrE_2"/>
    <property type="match status" value="1"/>
</dbReference>
<accession>A0A7X0JTT6</accession>
<keyword evidence="2 6" id="KW-0812">Transmembrane</keyword>
<keyword evidence="4 6" id="KW-0472">Membrane</keyword>
<feature type="domain" description="Threonine/serine exporter-like N-terminal" evidence="7">
    <location>
        <begin position="12"/>
        <end position="253"/>
    </location>
</feature>
<organism evidence="9 10">
    <name type="scientific">Pseudoteredinibacter isoporae</name>
    <dbReference type="NCBI Taxonomy" id="570281"/>
    <lineage>
        <taxon>Bacteria</taxon>
        <taxon>Pseudomonadati</taxon>
        <taxon>Pseudomonadota</taxon>
        <taxon>Gammaproteobacteria</taxon>
        <taxon>Cellvibrionales</taxon>
        <taxon>Cellvibrionaceae</taxon>
        <taxon>Pseudoteredinibacter</taxon>
    </lineage>
</organism>
<feature type="transmembrane region" description="Helical" evidence="6">
    <location>
        <begin position="233"/>
        <end position="252"/>
    </location>
</feature>
<evidence type="ECO:0000256" key="4">
    <source>
        <dbReference type="ARBA" id="ARBA00023136"/>
    </source>
</evidence>
<feature type="transmembrane region" description="Helical" evidence="6">
    <location>
        <begin position="146"/>
        <end position="163"/>
    </location>
</feature>
<name>A0A7X0JTT6_9GAMM</name>
<keyword evidence="3 6" id="KW-1133">Transmembrane helix</keyword>
<dbReference type="GO" id="GO:0016020">
    <property type="term" value="C:membrane"/>
    <property type="evidence" value="ECO:0007669"/>
    <property type="project" value="UniProtKB-SubCell"/>
</dbReference>
<gene>
    <name evidence="9" type="ORF">HNR48_002417</name>
</gene>
<sequence>MTSASFKSKRKFLVRLAKALHKFGTPAYRLESHLKNVAEAMGLDGSFLVAPTALTVVLWPKGERGNQEYHYTVRVKPGELDLGSLARTDKLVEELVNGERDLTDALARLDDITSRPPPYPHWLNLIAFGISGGAFAMLMGTSWDDVVVAFVISLLVYGLIFASQYSKRLAEALEPLSAMMAAFIAVGVSQYDFHLNTSLAVLASIIAFIPGLALTVGLAELSARELTSGTARVMDALMLMFKLYFGAVLGMALGYVCWGKVDYQPTTPLPEWTSWIAVLALSASLVIMFKARLRDGFWGILSGVIAYSVSVMAAQVFGLALGTFFGALAVGIYANSYARWLKSPAIIVTLQGMVILVPGSKIYIGINTAVSGQQIVPADQIGTQAFLILMSLVAGLIFSNIVVNPKRSL</sequence>
<feature type="transmembrane region" description="Helical" evidence="6">
    <location>
        <begin position="319"/>
        <end position="338"/>
    </location>
</feature>
<feature type="transmembrane region" description="Helical" evidence="6">
    <location>
        <begin position="296"/>
        <end position="313"/>
    </location>
</feature>
<dbReference type="InParanoid" id="A0A7X0JTT6"/>
<feature type="transmembrane region" description="Helical" evidence="6">
    <location>
        <begin position="175"/>
        <end position="193"/>
    </location>
</feature>
<dbReference type="EMBL" id="JACHHT010000002">
    <property type="protein sequence ID" value="MBB6522132.1"/>
    <property type="molecule type" value="Genomic_DNA"/>
</dbReference>
<feature type="domain" description="Threonine/Serine exporter ThrE" evidence="8">
    <location>
        <begin position="282"/>
        <end position="401"/>
    </location>
</feature>
<evidence type="ECO:0000259" key="8">
    <source>
        <dbReference type="Pfam" id="PF12821"/>
    </source>
</evidence>
<dbReference type="InterPro" id="IPR024528">
    <property type="entry name" value="ThrE_2"/>
</dbReference>
<feature type="transmembrane region" description="Helical" evidence="6">
    <location>
        <begin position="199"/>
        <end position="221"/>
    </location>
</feature>
<evidence type="ECO:0000313" key="10">
    <source>
        <dbReference type="Proteomes" id="UP000528457"/>
    </source>
</evidence>
<dbReference type="Proteomes" id="UP000528457">
    <property type="component" value="Unassembled WGS sequence"/>
</dbReference>
<feature type="transmembrane region" description="Helical" evidence="6">
    <location>
        <begin position="384"/>
        <end position="403"/>
    </location>
</feature>
<comment type="subcellular location">
    <subcellularLocation>
        <location evidence="1">Membrane</location>
        <topology evidence="1">Multi-pass membrane protein</topology>
    </subcellularLocation>
</comment>
<evidence type="ECO:0000256" key="1">
    <source>
        <dbReference type="ARBA" id="ARBA00004141"/>
    </source>
</evidence>
<comment type="caution">
    <text evidence="9">The sequence shown here is derived from an EMBL/GenBank/DDBJ whole genome shotgun (WGS) entry which is preliminary data.</text>
</comment>
<feature type="transmembrane region" description="Helical" evidence="6">
    <location>
        <begin position="345"/>
        <end position="364"/>
    </location>
</feature>
<evidence type="ECO:0000256" key="5">
    <source>
        <dbReference type="ARBA" id="ARBA00034125"/>
    </source>
</evidence>
<feature type="transmembrane region" description="Helical" evidence="6">
    <location>
        <begin position="272"/>
        <end position="289"/>
    </location>
</feature>
<dbReference type="PANTHER" id="PTHR31082">
    <property type="entry name" value="PHEROMONE-REGULATED MEMBRANE PROTEIN 10"/>
    <property type="match status" value="1"/>
</dbReference>
<evidence type="ECO:0000313" key="9">
    <source>
        <dbReference type="EMBL" id="MBB6522132.1"/>
    </source>
</evidence>
<comment type="similarity">
    <text evidence="5">Belongs to the ThrE exporter (TC 2.A.79) family.</text>
</comment>
<dbReference type="Pfam" id="PF06738">
    <property type="entry name" value="ThrE"/>
    <property type="match status" value="1"/>
</dbReference>
<keyword evidence="10" id="KW-1185">Reference proteome</keyword>
<dbReference type="PANTHER" id="PTHR31082:SF4">
    <property type="entry name" value="PHEROMONE-REGULATED MEMBRANE PROTEIN 10"/>
    <property type="match status" value="1"/>
</dbReference>
<reference evidence="9 10" key="1">
    <citation type="submission" date="2020-08" db="EMBL/GenBank/DDBJ databases">
        <title>Genomic Encyclopedia of Type Strains, Phase IV (KMG-IV): sequencing the most valuable type-strain genomes for metagenomic binning, comparative biology and taxonomic classification.</title>
        <authorList>
            <person name="Goeker M."/>
        </authorList>
    </citation>
    <scope>NUCLEOTIDE SEQUENCE [LARGE SCALE GENOMIC DNA]</scope>
    <source>
        <strain evidence="9 10">DSM 22368</strain>
    </source>
</reference>
<dbReference type="InterPro" id="IPR010619">
    <property type="entry name" value="ThrE-like_N"/>
</dbReference>
<evidence type="ECO:0000259" key="7">
    <source>
        <dbReference type="Pfam" id="PF06738"/>
    </source>
</evidence>
<evidence type="ECO:0000256" key="6">
    <source>
        <dbReference type="SAM" id="Phobius"/>
    </source>
</evidence>
<evidence type="ECO:0000256" key="2">
    <source>
        <dbReference type="ARBA" id="ARBA00022692"/>
    </source>
</evidence>
<feature type="transmembrane region" description="Helical" evidence="6">
    <location>
        <begin position="122"/>
        <end position="140"/>
    </location>
</feature>
<protein>
    <submittedName>
        <fullName evidence="9">Uncharacterized membrane protein YjjP (DUF1212 family)</fullName>
    </submittedName>
</protein>
<proteinExistence type="inferred from homology"/>